<evidence type="ECO:0000313" key="2">
    <source>
        <dbReference type="Proteomes" id="UP000779574"/>
    </source>
</evidence>
<accession>A0A9P8JFE0</accession>
<dbReference type="AlphaFoldDB" id="A0A9P8JFE0"/>
<dbReference type="EMBL" id="JAHFXF010000001">
    <property type="protein sequence ID" value="KAG9701363.1"/>
    <property type="molecule type" value="Genomic_DNA"/>
</dbReference>
<gene>
    <name evidence="1" type="ORF">KCU76_g64</name>
</gene>
<sequence length="156" mass="16527">MSAQLLHTVSKAIFLVTAARSLLRRARRVSDGVAAHLAQRGRVIVPGAGAESLTLHTTQVEMLMYASIVLFPPPLPAAPIFRTRCTLGISSYQARTFAPTKLNMRSSGGIKFLLINRSGSCLASLSIRLVAISAPGGAGPLSEYVPNLTSLAKQKS</sequence>
<evidence type="ECO:0000313" key="1">
    <source>
        <dbReference type="EMBL" id="KAG9701363.1"/>
    </source>
</evidence>
<protein>
    <submittedName>
        <fullName evidence="1">Uncharacterized protein</fullName>
    </submittedName>
</protein>
<reference evidence="1" key="2">
    <citation type="submission" date="2021-08" db="EMBL/GenBank/DDBJ databases">
        <authorList>
            <person name="Gostincar C."/>
            <person name="Sun X."/>
            <person name="Song Z."/>
            <person name="Gunde-Cimerman N."/>
        </authorList>
    </citation>
    <scope>NUCLEOTIDE SEQUENCE</scope>
    <source>
        <strain evidence="1">EXF-9911</strain>
    </source>
</reference>
<feature type="non-terminal residue" evidence="1">
    <location>
        <position position="156"/>
    </location>
</feature>
<dbReference type="Proteomes" id="UP000779574">
    <property type="component" value="Unassembled WGS sequence"/>
</dbReference>
<proteinExistence type="predicted"/>
<organism evidence="1 2">
    <name type="scientific">Aureobasidium melanogenum</name>
    <name type="common">Aureobasidium pullulans var. melanogenum</name>
    <dbReference type="NCBI Taxonomy" id="46634"/>
    <lineage>
        <taxon>Eukaryota</taxon>
        <taxon>Fungi</taxon>
        <taxon>Dikarya</taxon>
        <taxon>Ascomycota</taxon>
        <taxon>Pezizomycotina</taxon>
        <taxon>Dothideomycetes</taxon>
        <taxon>Dothideomycetidae</taxon>
        <taxon>Dothideales</taxon>
        <taxon>Saccotheciaceae</taxon>
        <taxon>Aureobasidium</taxon>
    </lineage>
</organism>
<name>A0A9P8JFE0_AURME</name>
<reference evidence="1" key="1">
    <citation type="journal article" date="2021" name="J Fungi (Basel)">
        <title>Virulence traits and population genomics of the black yeast Aureobasidium melanogenum.</title>
        <authorList>
            <person name="Cernosa A."/>
            <person name="Sun X."/>
            <person name="Gostincar C."/>
            <person name="Fang C."/>
            <person name="Gunde-Cimerman N."/>
            <person name="Song Z."/>
        </authorList>
    </citation>
    <scope>NUCLEOTIDE SEQUENCE</scope>
    <source>
        <strain evidence="1">EXF-9911</strain>
    </source>
</reference>
<comment type="caution">
    <text evidence="1">The sequence shown here is derived from an EMBL/GenBank/DDBJ whole genome shotgun (WGS) entry which is preliminary data.</text>
</comment>